<dbReference type="GO" id="GO:0090071">
    <property type="term" value="P:negative regulation of ribosome biogenesis"/>
    <property type="evidence" value="ECO:0007669"/>
    <property type="project" value="UniProtKB-UniRule"/>
</dbReference>
<keyword evidence="2" id="KW-0678">Repressor</keyword>
<sequence length="125" mass="14269">MDNISQNEKLSTIVKALDSKRAEDIRIIEIGDLTIVADYFVIANGTSSTQTKALAEEVEFKMSQLGIEPNRTEGYQGATWVVLDYGDIIVHVFYKETRDHYNLERLWSDGKDIDVKQFLPDEPQD</sequence>
<comment type="subunit">
    <text evidence="2">Interacts with ribosomal protein uL14 (rplN).</text>
</comment>
<keyword evidence="2" id="KW-0963">Cytoplasm</keyword>
<keyword evidence="2" id="KW-0810">Translation regulation</keyword>
<keyword evidence="4" id="KW-1185">Reference proteome</keyword>
<evidence type="ECO:0000256" key="1">
    <source>
        <dbReference type="ARBA" id="ARBA00010574"/>
    </source>
</evidence>
<comment type="subcellular location">
    <subcellularLocation>
        <location evidence="2">Cytoplasm</location>
    </subcellularLocation>
</comment>
<evidence type="ECO:0000313" key="4">
    <source>
        <dbReference type="Proteomes" id="UP001208131"/>
    </source>
</evidence>
<dbReference type="Gene3D" id="3.30.460.10">
    <property type="entry name" value="Beta Polymerase, domain 2"/>
    <property type="match status" value="1"/>
</dbReference>
<dbReference type="RefSeq" id="WP_117857270.1">
    <property type="nucleotide sequence ID" value="NZ_JAOQJZ010000002.1"/>
</dbReference>
<dbReference type="SUPFAM" id="SSF81301">
    <property type="entry name" value="Nucleotidyltransferase"/>
    <property type="match status" value="1"/>
</dbReference>
<dbReference type="EMBL" id="JAOQJZ010000002">
    <property type="protein sequence ID" value="MCU6704834.1"/>
    <property type="molecule type" value="Genomic_DNA"/>
</dbReference>
<comment type="function">
    <text evidence="2">Functions as a ribosomal silencing factor. Interacts with ribosomal protein uL14 (rplN), blocking formation of intersubunit bridge B8. Prevents association of the 30S and 50S ribosomal subunits and the formation of functional ribosomes, thus repressing translation.</text>
</comment>
<comment type="similarity">
    <text evidence="1 2">Belongs to the Iojap/RsfS family.</text>
</comment>
<dbReference type="NCBIfam" id="TIGR00090">
    <property type="entry name" value="rsfS_iojap_ybeB"/>
    <property type="match status" value="1"/>
</dbReference>
<gene>
    <name evidence="2 3" type="primary">rsfS</name>
    <name evidence="3" type="ORF">OCV57_02680</name>
</gene>
<comment type="caution">
    <text evidence="3">The sequence shown here is derived from an EMBL/GenBank/DDBJ whole genome shotgun (WGS) entry which is preliminary data.</text>
</comment>
<dbReference type="PANTHER" id="PTHR21043">
    <property type="entry name" value="IOJAP SUPERFAMILY ORTHOLOG"/>
    <property type="match status" value="1"/>
</dbReference>
<dbReference type="HAMAP" id="MF_01477">
    <property type="entry name" value="Iojap_RsfS"/>
    <property type="match status" value="1"/>
</dbReference>
<dbReference type="GO" id="GO:0005737">
    <property type="term" value="C:cytoplasm"/>
    <property type="evidence" value="ECO:0007669"/>
    <property type="project" value="UniProtKB-SubCell"/>
</dbReference>
<dbReference type="PANTHER" id="PTHR21043:SF0">
    <property type="entry name" value="MITOCHONDRIAL ASSEMBLY OF RIBOSOMAL LARGE SUBUNIT PROTEIN 1"/>
    <property type="match status" value="1"/>
</dbReference>
<dbReference type="InterPro" id="IPR043519">
    <property type="entry name" value="NT_sf"/>
</dbReference>
<dbReference type="Pfam" id="PF02410">
    <property type="entry name" value="RsfS"/>
    <property type="match status" value="1"/>
</dbReference>
<evidence type="ECO:0000313" key="3">
    <source>
        <dbReference type="EMBL" id="MCU6704834.1"/>
    </source>
</evidence>
<dbReference type="GO" id="GO:0042256">
    <property type="term" value="P:cytosolic ribosome assembly"/>
    <property type="evidence" value="ECO:0007669"/>
    <property type="project" value="UniProtKB-UniRule"/>
</dbReference>
<dbReference type="InterPro" id="IPR004394">
    <property type="entry name" value="Iojap/RsfS/C7orf30"/>
</dbReference>
<accession>A0AAE3LGK2</accession>
<name>A0AAE3LGK2_9FIRM</name>
<dbReference type="Proteomes" id="UP001208131">
    <property type="component" value="Unassembled WGS sequence"/>
</dbReference>
<evidence type="ECO:0000256" key="2">
    <source>
        <dbReference type="HAMAP-Rule" id="MF_01477"/>
    </source>
</evidence>
<reference evidence="3 4" key="1">
    <citation type="journal article" date="2021" name="ISME Commun">
        <title>Automated analysis of genomic sequences facilitates high-throughput and comprehensive description of bacteria.</title>
        <authorList>
            <person name="Hitch T.C.A."/>
        </authorList>
    </citation>
    <scope>NUCLEOTIDE SEQUENCE [LARGE SCALE GENOMIC DNA]</scope>
    <source>
        <strain evidence="3 4">Sanger_31</strain>
    </source>
</reference>
<dbReference type="GO" id="GO:0043023">
    <property type="term" value="F:ribosomal large subunit binding"/>
    <property type="evidence" value="ECO:0007669"/>
    <property type="project" value="TreeGrafter"/>
</dbReference>
<dbReference type="AlphaFoldDB" id="A0AAE3LGK2"/>
<protein>
    <recommendedName>
        <fullName evidence="2">Ribosomal silencing factor RsfS</fullName>
    </recommendedName>
</protein>
<dbReference type="GO" id="GO:0017148">
    <property type="term" value="P:negative regulation of translation"/>
    <property type="evidence" value="ECO:0007669"/>
    <property type="project" value="UniProtKB-UniRule"/>
</dbReference>
<proteinExistence type="inferred from homology"/>
<organism evidence="3 4">
    <name type="scientific">Hominimerdicola aceti</name>
    <dbReference type="NCBI Taxonomy" id="2981726"/>
    <lineage>
        <taxon>Bacteria</taxon>
        <taxon>Bacillati</taxon>
        <taxon>Bacillota</taxon>
        <taxon>Clostridia</taxon>
        <taxon>Eubacteriales</taxon>
        <taxon>Oscillospiraceae</taxon>
        <taxon>Hominimerdicola</taxon>
    </lineage>
</organism>